<sequence length="164" mass="19233">KLPTLNNKKVKKNLIEILTAKNVIEKNQEIQKNIIFKKSKQLRLEEMKKIAKDLNITINATSINNINDKNVFKEKGILSQIYSMHENDIAIVSSKDYKKNYLVFIKETINTKLEDGNNEYEKYLKISNSNLSNKILGTYDLYLNKKYKVDINQKALDKVKNMYR</sequence>
<reference evidence="1" key="1">
    <citation type="submission" date="2018-05" db="EMBL/GenBank/DDBJ databases">
        <authorList>
            <person name="Lanie J.A."/>
            <person name="Ng W.-L."/>
            <person name="Kazmierczak K.M."/>
            <person name="Andrzejewski T.M."/>
            <person name="Davidsen T.M."/>
            <person name="Wayne K.J."/>
            <person name="Tettelin H."/>
            <person name="Glass J.I."/>
            <person name="Rusch D."/>
            <person name="Podicherti R."/>
            <person name="Tsui H.-C.T."/>
            <person name="Winkler M.E."/>
        </authorList>
    </citation>
    <scope>NUCLEOTIDE SEQUENCE</scope>
</reference>
<gene>
    <name evidence="1" type="ORF">METZ01_LOCUS474043</name>
</gene>
<accession>A0A383BMU2</accession>
<protein>
    <submittedName>
        <fullName evidence="1">Uncharacterized protein</fullName>
    </submittedName>
</protein>
<evidence type="ECO:0000313" key="1">
    <source>
        <dbReference type="EMBL" id="SVE21189.1"/>
    </source>
</evidence>
<organism evidence="1">
    <name type="scientific">marine metagenome</name>
    <dbReference type="NCBI Taxonomy" id="408172"/>
    <lineage>
        <taxon>unclassified sequences</taxon>
        <taxon>metagenomes</taxon>
        <taxon>ecological metagenomes</taxon>
    </lineage>
</organism>
<proteinExistence type="predicted"/>
<name>A0A383BMU2_9ZZZZ</name>
<dbReference type="AlphaFoldDB" id="A0A383BMU2"/>
<feature type="non-terminal residue" evidence="1">
    <location>
        <position position="1"/>
    </location>
</feature>
<dbReference type="EMBL" id="UINC01201725">
    <property type="protein sequence ID" value="SVE21189.1"/>
    <property type="molecule type" value="Genomic_DNA"/>
</dbReference>